<evidence type="ECO:0000313" key="3">
    <source>
        <dbReference type="Proteomes" id="UP001208570"/>
    </source>
</evidence>
<feature type="region of interest" description="Disordered" evidence="1">
    <location>
        <begin position="92"/>
        <end position="115"/>
    </location>
</feature>
<proteinExistence type="predicted"/>
<dbReference type="AlphaFoldDB" id="A0AAD9N873"/>
<comment type="caution">
    <text evidence="2">The sequence shown here is derived from an EMBL/GenBank/DDBJ whole genome shotgun (WGS) entry which is preliminary data.</text>
</comment>
<accession>A0AAD9N873</accession>
<feature type="region of interest" description="Disordered" evidence="1">
    <location>
        <begin position="198"/>
        <end position="217"/>
    </location>
</feature>
<dbReference type="EMBL" id="JAODUP010000160">
    <property type="protein sequence ID" value="KAK2159008.1"/>
    <property type="molecule type" value="Genomic_DNA"/>
</dbReference>
<evidence type="ECO:0000313" key="2">
    <source>
        <dbReference type="EMBL" id="KAK2159008.1"/>
    </source>
</evidence>
<sequence>MKERTSRTKVIGTVGTLKSTERTRSEPNLFPPINSHHGNRGTLRTLSGPRDQLLQEPVRTSGHPLPSRSVLYRNWGLVTNGNRGARVLNEEPPETALSSNIGRSTPKRKPAKVSVKYDVKKREITPRSPFNAAGHTGVRDDNGAVRKKIEEFRQWHEEQYRQKLETLKARAEQETNGRIKAAEALALANMYKDKVTPLHDNNITENGGHLGVNHEPADIAQPDEIPRTAGESLPRLASRGIQPSAKLEKYPELDRTSRGLTSSRADSPPAAIPSELKQRVYSAKTWRTWRHANQSDAYKDVATYIKDNDLLEDDKVRHIRDWIQSVEEARISGECIGTDGRRIASDYIASDTMSSTTAES</sequence>
<dbReference type="Proteomes" id="UP001208570">
    <property type="component" value="Unassembled WGS sequence"/>
</dbReference>
<organism evidence="2 3">
    <name type="scientific">Paralvinella palmiformis</name>
    <dbReference type="NCBI Taxonomy" id="53620"/>
    <lineage>
        <taxon>Eukaryota</taxon>
        <taxon>Metazoa</taxon>
        <taxon>Spiralia</taxon>
        <taxon>Lophotrochozoa</taxon>
        <taxon>Annelida</taxon>
        <taxon>Polychaeta</taxon>
        <taxon>Sedentaria</taxon>
        <taxon>Canalipalpata</taxon>
        <taxon>Terebellida</taxon>
        <taxon>Terebelliformia</taxon>
        <taxon>Alvinellidae</taxon>
        <taxon>Paralvinella</taxon>
    </lineage>
</organism>
<name>A0AAD9N873_9ANNE</name>
<feature type="region of interest" description="Disordered" evidence="1">
    <location>
        <begin position="19"/>
        <end position="41"/>
    </location>
</feature>
<reference evidence="2" key="1">
    <citation type="journal article" date="2023" name="Mol. Biol. Evol.">
        <title>Third-Generation Sequencing Reveals the Adaptive Role of the Epigenome in Three Deep-Sea Polychaetes.</title>
        <authorList>
            <person name="Perez M."/>
            <person name="Aroh O."/>
            <person name="Sun Y."/>
            <person name="Lan Y."/>
            <person name="Juniper S.K."/>
            <person name="Young C.R."/>
            <person name="Angers B."/>
            <person name="Qian P.Y."/>
        </authorList>
    </citation>
    <scope>NUCLEOTIDE SEQUENCE</scope>
    <source>
        <strain evidence="2">P08H-3</strain>
    </source>
</reference>
<gene>
    <name evidence="2" type="ORF">LSH36_160g01029</name>
</gene>
<evidence type="ECO:0000256" key="1">
    <source>
        <dbReference type="SAM" id="MobiDB-lite"/>
    </source>
</evidence>
<protein>
    <submittedName>
        <fullName evidence="2">Uncharacterized protein</fullName>
    </submittedName>
</protein>
<feature type="region of interest" description="Disordered" evidence="1">
    <location>
        <begin position="233"/>
        <end position="271"/>
    </location>
</feature>
<feature type="compositionally biased region" description="Basic and acidic residues" evidence="1">
    <location>
        <begin position="246"/>
        <end position="257"/>
    </location>
</feature>
<keyword evidence="3" id="KW-1185">Reference proteome</keyword>